<organism evidence="2 3">
    <name type="scientific">Synoicihabitans lomoniglobus</name>
    <dbReference type="NCBI Taxonomy" id="2909285"/>
    <lineage>
        <taxon>Bacteria</taxon>
        <taxon>Pseudomonadati</taxon>
        <taxon>Verrucomicrobiota</taxon>
        <taxon>Opitutia</taxon>
        <taxon>Opitutales</taxon>
        <taxon>Opitutaceae</taxon>
        <taxon>Synoicihabitans</taxon>
    </lineage>
</organism>
<keyword evidence="3" id="KW-1185">Reference proteome</keyword>
<dbReference type="RefSeq" id="WP_330928256.1">
    <property type="nucleotide sequence ID" value="NZ_CP119075.1"/>
</dbReference>
<name>A0AAE9ZY84_9BACT</name>
<reference evidence="2" key="1">
    <citation type="submission" date="2023-03" db="EMBL/GenBank/DDBJ databases">
        <title>Lomoglobus Profundus gen. nov., sp. nov., a novel member of the phylum Verrucomicrobia, isolated from deep-marine sediment of South China Sea.</title>
        <authorList>
            <person name="Ahmad T."/>
            <person name="Ishaq S.E."/>
            <person name="Wang F."/>
        </authorList>
    </citation>
    <scope>NUCLEOTIDE SEQUENCE</scope>
    <source>
        <strain evidence="2">LMO-M01</strain>
    </source>
</reference>
<feature type="transmembrane region" description="Helical" evidence="1">
    <location>
        <begin position="246"/>
        <end position="266"/>
    </location>
</feature>
<dbReference type="EMBL" id="CP119075">
    <property type="protein sequence ID" value="WED65215.1"/>
    <property type="molecule type" value="Genomic_DNA"/>
</dbReference>
<proteinExistence type="predicted"/>
<keyword evidence="1" id="KW-0472">Membrane</keyword>
<keyword evidence="1" id="KW-1133">Transmembrane helix</keyword>
<accession>A0AAE9ZY84</accession>
<feature type="transmembrane region" description="Helical" evidence="1">
    <location>
        <begin position="324"/>
        <end position="343"/>
    </location>
</feature>
<sequence>MNLSFPGWWSQVVRVWSSRRPAFRLGVGMAIVTLALTALLVGRSPDYFYAQALAESGDTAANALQIEHAKSGREIYGNYSRWGFHHPGPMWWYGYAAGELVLRDGLGWVASPGNAHNLVGLVFQLMGWTGTMVGVVRLTGRREALAPAMVIAVIHATLINHDARAAVGLSLWPPHVLLGPFMMMVVLAAGTGMGSRWALPLMVAVGCLLVHGHIAQPLFVGPLALLAMAGWCGVRQRRGEHDGKGPVLVAVGVVLVSVVPFAVDWFGEYPRNVDLIGRYLEHEKLPKSWAQAAVYTFSFFAYTHRQEYWFGEQGMIHAELWREAGLAIGIGVVSVLVLAVLWGRRIWRGWRGATPGDAAEVGWRWLGGLILLGWGLAVHWARTQAGTPFQFNSFFVYGLVLLTYLALLTGLLPAGRRRRGPVPAIVASLVVVGVLGLRPEWRLQTSGAEVDFNANVARVVDPGIRHQLRFEHAEWPKAVQVALALVRMGGTVEVAERWEVMFGRRFGLDVRYAGPRDWLRLSATPIPEAQALPNGLWVARESPPHLALESFDLHFGEGGNARPFLWTGFSHDEPDRVWSDGTVAGMLFTSEPLAHDAVLEWMADPFVYATRPKQRVSVWLDGVCLAELVVAQRGEIRIPVAAELWNQRPAHVLGFHFPDARSPRDTFASDDRRKLGFSFSRLRLAY</sequence>
<evidence type="ECO:0000313" key="3">
    <source>
        <dbReference type="Proteomes" id="UP001218638"/>
    </source>
</evidence>
<evidence type="ECO:0000313" key="2">
    <source>
        <dbReference type="EMBL" id="WED65215.1"/>
    </source>
</evidence>
<feature type="transmembrane region" description="Helical" evidence="1">
    <location>
        <begin position="394"/>
        <end position="414"/>
    </location>
</feature>
<gene>
    <name evidence="2" type="ORF">PXH66_22990</name>
</gene>
<feature type="transmembrane region" description="Helical" evidence="1">
    <location>
        <begin position="420"/>
        <end position="437"/>
    </location>
</feature>
<feature type="transmembrane region" description="Helical" evidence="1">
    <location>
        <begin position="175"/>
        <end position="194"/>
    </location>
</feature>
<protein>
    <submittedName>
        <fullName evidence="2">Uncharacterized protein</fullName>
    </submittedName>
</protein>
<evidence type="ECO:0000256" key="1">
    <source>
        <dbReference type="SAM" id="Phobius"/>
    </source>
</evidence>
<feature type="transmembrane region" description="Helical" evidence="1">
    <location>
        <begin position="22"/>
        <end position="41"/>
    </location>
</feature>
<feature type="transmembrane region" description="Helical" evidence="1">
    <location>
        <begin position="118"/>
        <end position="138"/>
    </location>
</feature>
<feature type="transmembrane region" description="Helical" evidence="1">
    <location>
        <begin position="214"/>
        <end position="234"/>
    </location>
</feature>
<keyword evidence="1" id="KW-0812">Transmembrane</keyword>
<dbReference type="Proteomes" id="UP001218638">
    <property type="component" value="Chromosome"/>
</dbReference>
<dbReference type="KEGG" id="slom:PXH66_22990"/>
<dbReference type="AlphaFoldDB" id="A0AAE9ZY84"/>
<feature type="transmembrane region" description="Helical" evidence="1">
    <location>
        <begin position="363"/>
        <end position="382"/>
    </location>
</feature>